<dbReference type="GeneID" id="85485418"/>
<dbReference type="Proteomes" id="UP000182054">
    <property type="component" value="Unassembled WGS sequence"/>
</dbReference>
<proteinExistence type="predicted"/>
<reference evidence="2 3" key="1">
    <citation type="submission" date="2016-10" db="EMBL/GenBank/DDBJ databases">
        <authorList>
            <person name="de Groot N.N."/>
        </authorList>
    </citation>
    <scope>NUCLEOTIDE SEQUENCE [LARGE SCALE GENOMIC DNA]</scope>
    <source>
        <strain evidence="2 3">DSM 44908</strain>
    </source>
</reference>
<dbReference type="AlphaFoldDB" id="A0A1I0T7S3"/>
<sequence length="61" mass="6777">MTQPTENSTELPIEDALEQQRDLTPDAADLPGSLSRLEVSDADFVEQNLDVPLDDDDYDRG</sequence>
<dbReference type="OrthoDB" id="9915814at2"/>
<evidence type="ECO:0000313" key="3">
    <source>
        <dbReference type="Proteomes" id="UP000182054"/>
    </source>
</evidence>
<reference evidence="1 4" key="2">
    <citation type="submission" date="2020-06" db="EMBL/GenBank/DDBJ databases">
        <title>Taxonomy, biology and ecology of Rhodococcus bacteria occurring in California pistachio and other woody hosts as revealed by genome sequence analyses.</title>
        <authorList>
            <person name="Gai Y."/>
            <person name="Riely B."/>
        </authorList>
    </citation>
    <scope>NUCLEOTIDE SEQUENCE [LARGE SCALE GENOMIC DNA]</scope>
    <source>
        <strain evidence="1 4">BP-284</strain>
    </source>
</reference>
<dbReference type="EMBL" id="JABUKG010000015">
    <property type="protein sequence ID" value="MBY6321975.1"/>
    <property type="molecule type" value="Genomic_DNA"/>
</dbReference>
<keyword evidence="4" id="KW-1185">Reference proteome</keyword>
<evidence type="ECO:0000313" key="4">
    <source>
        <dbReference type="Proteomes" id="UP001520140"/>
    </source>
</evidence>
<accession>A0A1I0T7S3</accession>
<evidence type="ECO:0000313" key="1">
    <source>
        <dbReference type="EMBL" id="MBY6321975.1"/>
    </source>
</evidence>
<evidence type="ECO:0000313" key="2">
    <source>
        <dbReference type="EMBL" id="SFA47838.1"/>
    </source>
</evidence>
<gene>
    <name evidence="1" type="ORF">HQ605_14205</name>
    <name evidence="2" type="ORF">SAMN05444374_104269</name>
</gene>
<dbReference type="EMBL" id="FOJN01000004">
    <property type="protein sequence ID" value="SFA47838.1"/>
    <property type="molecule type" value="Genomic_DNA"/>
</dbReference>
<dbReference type="Proteomes" id="UP001520140">
    <property type="component" value="Unassembled WGS sequence"/>
</dbReference>
<dbReference type="RefSeq" id="WP_068099424.1">
    <property type="nucleotide sequence ID" value="NZ_FOJN01000004.1"/>
</dbReference>
<name>A0A1I0T7S3_9NOCA</name>
<protein>
    <submittedName>
        <fullName evidence="2">Uncharacterized protein</fullName>
    </submittedName>
</protein>
<organism evidence="2 3">
    <name type="scientific">Rhodococcoides kroppenstedtii</name>
    <dbReference type="NCBI Taxonomy" id="293050"/>
    <lineage>
        <taxon>Bacteria</taxon>
        <taxon>Bacillati</taxon>
        <taxon>Actinomycetota</taxon>
        <taxon>Actinomycetes</taxon>
        <taxon>Mycobacteriales</taxon>
        <taxon>Nocardiaceae</taxon>
        <taxon>Rhodococcoides</taxon>
    </lineage>
</organism>